<evidence type="ECO:0000313" key="2">
    <source>
        <dbReference type="EMBL" id="KAG7091741.1"/>
    </source>
</evidence>
<evidence type="ECO:0000313" key="3">
    <source>
        <dbReference type="Proteomes" id="UP001049176"/>
    </source>
</evidence>
<evidence type="ECO:0008006" key="4">
    <source>
        <dbReference type="Google" id="ProtNLM"/>
    </source>
</evidence>
<protein>
    <recommendedName>
        <fullName evidence="4">Secreted protein</fullName>
    </recommendedName>
</protein>
<organism evidence="2 3">
    <name type="scientific">Marasmius oreades</name>
    <name type="common">fairy-ring Marasmius</name>
    <dbReference type="NCBI Taxonomy" id="181124"/>
    <lineage>
        <taxon>Eukaryota</taxon>
        <taxon>Fungi</taxon>
        <taxon>Dikarya</taxon>
        <taxon>Basidiomycota</taxon>
        <taxon>Agaricomycotina</taxon>
        <taxon>Agaricomycetes</taxon>
        <taxon>Agaricomycetidae</taxon>
        <taxon>Agaricales</taxon>
        <taxon>Marasmiineae</taxon>
        <taxon>Marasmiaceae</taxon>
        <taxon>Marasmius</taxon>
    </lineage>
</organism>
<dbReference type="EMBL" id="CM032185">
    <property type="protein sequence ID" value="KAG7091741.1"/>
    <property type="molecule type" value="Genomic_DNA"/>
</dbReference>
<proteinExistence type="predicted"/>
<evidence type="ECO:0000256" key="1">
    <source>
        <dbReference type="SAM" id="SignalP"/>
    </source>
</evidence>
<dbReference type="AlphaFoldDB" id="A0A9P7UT07"/>
<feature type="signal peptide" evidence="1">
    <location>
        <begin position="1"/>
        <end position="20"/>
    </location>
</feature>
<comment type="caution">
    <text evidence="2">The sequence shown here is derived from an EMBL/GenBank/DDBJ whole genome shotgun (WGS) entry which is preliminary data.</text>
</comment>
<gene>
    <name evidence="2" type="ORF">E1B28_008142</name>
</gene>
<sequence>MQAHVLLRTLSHAIIVFVVAKFKVDTEVAIDAIALAICAIEPLCAILDYHHVSGDLAKVEPNVIARKLNATDTFSDKRVH</sequence>
<dbReference type="RefSeq" id="XP_043008211.1">
    <property type="nucleotide sequence ID" value="XM_043152928.1"/>
</dbReference>
<accession>A0A9P7UT07</accession>
<keyword evidence="1" id="KW-0732">Signal</keyword>
<dbReference type="Proteomes" id="UP001049176">
    <property type="component" value="Chromosome 5"/>
</dbReference>
<name>A0A9P7UT07_9AGAR</name>
<dbReference type="GeneID" id="66077218"/>
<reference evidence="2" key="1">
    <citation type="journal article" date="2021" name="Genome Biol. Evol.">
        <title>The assembled and annotated genome of the fairy-ring fungus Marasmius oreades.</title>
        <authorList>
            <person name="Hiltunen M."/>
            <person name="Ament-Velasquez S.L."/>
            <person name="Johannesson H."/>
        </authorList>
    </citation>
    <scope>NUCLEOTIDE SEQUENCE</scope>
    <source>
        <strain evidence="2">03SP1</strain>
    </source>
</reference>
<dbReference type="KEGG" id="more:E1B28_008142"/>
<feature type="chain" id="PRO_5040177459" description="Secreted protein" evidence="1">
    <location>
        <begin position="21"/>
        <end position="80"/>
    </location>
</feature>
<keyword evidence="3" id="KW-1185">Reference proteome</keyword>